<reference evidence="9 10" key="1">
    <citation type="journal article" date="2021" name="Nat. Plants">
        <title>The Taxus genome provides insights into paclitaxel biosynthesis.</title>
        <authorList>
            <person name="Xiong X."/>
            <person name="Gou J."/>
            <person name="Liao Q."/>
            <person name="Li Y."/>
            <person name="Zhou Q."/>
            <person name="Bi G."/>
            <person name="Li C."/>
            <person name="Du R."/>
            <person name="Wang X."/>
            <person name="Sun T."/>
            <person name="Guo L."/>
            <person name="Liang H."/>
            <person name="Lu P."/>
            <person name="Wu Y."/>
            <person name="Zhang Z."/>
            <person name="Ro D.K."/>
            <person name="Shang Y."/>
            <person name="Huang S."/>
            <person name="Yan J."/>
        </authorList>
    </citation>
    <scope>NUCLEOTIDE SEQUENCE [LARGE SCALE GENOMIC DNA]</scope>
    <source>
        <strain evidence="9">Ta-2019</strain>
    </source>
</reference>
<keyword evidence="3" id="KW-0813">Transport</keyword>
<feature type="region of interest" description="Disordered" evidence="7">
    <location>
        <begin position="179"/>
        <end position="214"/>
    </location>
</feature>
<comment type="similarity">
    <text evidence="2">Belongs to the major facilitator superfamily. Folate-biopterin transporter (TC 2.A.71) family.</text>
</comment>
<feature type="transmembrane region" description="Helical" evidence="8">
    <location>
        <begin position="83"/>
        <end position="105"/>
    </location>
</feature>
<dbReference type="PANTHER" id="PTHR31585">
    <property type="entry name" value="FOLATE-BIOPTERIN TRANSPORTER 1, CHLOROPLASTIC"/>
    <property type="match status" value="1"/>
</dbReference>
<dbReference type="Proteomes" id="UP000824469">
    <property type="component" value="Unassembled WGS sequence"/>
</dbReference>
<feature type="non-terminal residue" evidence="9">
    <location>
        <position position="1"/>
    </location>
</feature>
<dbReference type="EMBL" id="JAHRHJ020000001">
    <property type="protein sequence ID" value="KAH9328292.1"/>
    <property type="molecule type" value="Genomic_DNA"/>
</dbReference>
<feature type="non-terminal residue" evidence="9">
    <location>
        <position position="444"/>
    </location>
</feature>
<evidence type="ECO:0000313" key="10">
    <source>
        <dbReference type="Proteomes" id="UP000824469"/>
    </source>
</evidence>
<name>A0AA38GUC3_TAXCH</name>
<evidence type="ECO:0008006" key="11">
    <source>
        <dbReference type="Google" id="ProtNLM"/>
    </source>
</evidence>
<comment type="subcellular location">
    <subcellularLocation>
        <location evidence="1">Membrane</location>
        <topology evidence="1">Multi-pass membrane protein</topology>
    </subcellularLocation>
</comment>
<feature type="transmembrane region" description="Helical" evidence="8">
    <location>
        <begin position="336"/>
        <end position="355"/>
    </location>
</feature>
<evidence type="ECO:0000256" key="8">
    <source>
        <dbReference type="SAM" id="Phobius"/>
    </source>
</evidence>
<dbReference type="Pfam" id="PF03092">
    <property type="entry name" value="BT1"/>
    <property type="match status" value="1"/>
</dbReference>
<evidence type="ECO:0000256" key="3">
    <source>
        <dbReference type="ARBA" id="ARBA00022448"/>
    </source>
</evidence>
<comment type="caution">
    <text evidence="9">The sequence shown here is derived from an EMBL/GenBank/DDBJ whole genome shotgun (WGS) entry which is preliminary data.</text>
</comment>
<keyword evidence="6 8" id="KW-0472">Membrane</keyword>
<feature type="transmembrane region" description="Helical" evidence="8">
    <location>
        <begin position="397"/>
        <end position="421"/>
    </location>
</feature>
<feature type="transmembrane region" description="Helical" evidence="8">
    <location>
        <begin position="57"/>
        <end position="77"/>
    </location>
</feature>
<dbReference type="SUPFAM" id="SSF103473">
    <property type="entry name" value="MFS general substrate transporter"/>
    <property type="match status" value="1"/>
</dbReference>
<feature type="transmembrane region" description="Helical" evidence="8">
    <location>
        <begin position="367"/>
        <end position="385"/>
    </location>
</feature>
<keyword evidence="10" id="KW-1185">Reference proteome</keyword>
<evidence type="ECO:0000256" key="1">
    <source>
        <dbReference type="ARBA" id="ARBA00004141"/>
    </source>
</evidence>
<dbReference type="InterPro" id="IPR039309">
    <property type="entry name" value="BT1"/>
</dbReference>
<sequence>GFRSFAWMAVSYQLKDELNLSPSASQFLVSIAFFPWSVKPLYGILSDCLPIQGRKRLPYLIIASILSLVPWIFLGVVKSMRNSYISLTIFLTFQNLGSAMADVVIDAMVAEAAREERAAFAGDLQSLSWLAMAVGGIAGSLIGGYALSNLRIDTIFLLFSLFPTVQLFACSLVEEKPSRSLKTAEEQEVPDMPKSRLEEPEEKAYTGESESSRQINTNGLGEQVLRDDEDWVRIQKKQTGEIVEESNERAQDDISMKEEKSISEDKHSLLDIHKVDGMRRRKDPHLVEGDKKFSEIELKLVDDKDNKEKRWLLSVKSTISTLFQAMRRPVILRPMLWFFLAQVTIPNISTVMFYYQTDFLHLDASFLGAARVVGWGGLMLGTFIYNHYLKHVPLRKIFLGTHIALSFLTVLDVILVLRINILLGISDRAFVLCTSALADAVNQF</sequence>
<proteinExistence type="inferred from homology"/>
<keyword evidence="5 8" id="KW-1133">Transmembrane helix</keyword>
<evidence type="ECO:0000313" key="9">
    <source>
        <dbReference type="EMBL" id="KAH9328292.1"/>
    </source>
</evidence>
<evidence type="ECO:0000256" key="6">
    <source>
        <dbReference type="ARBA" id="ARBA00023136"/>
    </source>
</evidence>
<keyword evidence="4 8" id="KW-0812">Transmembrane</keyword>
<feature type="compositionally biased region" description="Basic and acidic residues" evidence="7">
    <location>
        <begin position="179"/>
        <end position="205"/>
    </location>
</feature>
<dbReference type="PANTHER" id="PTHR31585:SF7">
    <property type="entry name" value="FOLATE-BIOPTERIN TRANSPORTER 4-RELATED"/>
    <property type="match status" value="1"/>
</dbReference>
<dbReference type="GO" id="GO:0016020">
    <property type="term" value="C:membrane"/>
    <property type="evidence" value="ECO:0007669"/>
    <property type="project" value="UniProtKB-SubCell"/>
</dbReference>
<organism evidence="9 10">
    <name type="scientific">Taxus chinensis</name>
    <name type="common">Chinese yew</name>
    <name type="synonym">Taxus wallichiana var. chinensis</name>
    <dbReference type="NCBI Taxonomy" id="29808"/>
    <lineage>
        <taxon>Eukaryota</taxon>
        <taxon>Viridiplantae</taxon>
        <taxon>Streptophyta</taxon>
        <taxon>Embryophyta</taxon>
        <taxon>Tracheophyta</taxon>
        <taxon>Spermatophyta</taxon>
        <taxon>Pinopsida</taxon>
        <taxon>Pinidae</taxon>
        <taxon>Conifers II</taxon>
        <taxon>Cupressales</taxon>
        <taxon>Taxaceae</taxon>
        <taxon>Taxus</taxon>
    </lineage>
</organism>
<dbReference type="AlphaFoldDB" id="A0AA38GUC3"/>
<gene>
    <name evidence="9" type="ORF">KI387_000400</name>
</gene>
<evidence type="ECO:0000256" key="7">
    <source>
        <dbReference type="SAM" id="MobiDB-lite"/>
    </source>
</evidence>
<evidence type="ECO:0000256" key="2">
    <source>
        <dbReference type="ARBA" id="ARBA00007015"/>
    </source>
</evidence>
<protein>
    <recommendedName>
        <fullName evidence="11">Folate-biopterin transporter 4</fullName>
    </recommendedName>
</protein>
<accession>A0AA38GUC3</accession>
<evidence type="ECO:0000256" key="4">
    <source>
        <dbReference type="ARBA" id="ARBA00022692"/>
    </source>
</evidence>
<dbReference type="OMA" id="SREYIFM"/>
<feature type="transmembrane region" description="Helical" evidence="8">
    <location>
        <begin position="126"/>
        <end position="148"/>
    </location>
</feature>
<dbReference type="Gene3D" id="1.20.1250.20">
    <property type="entry name" value="MFS general substrate transporter like domains"/>
    <property type="match status" value="1"/>
</dbReference>
<dbReference type="InterPro" id="IPR036259">
    <property type="entry name" value="MFS_trans_sf"/>
</dbReference>
<evidence type="ECO:0000256" key="5">
    <source>
        <dbReference type="ARBA" id="ARBA00022989"/>
    </source>
</evidence>